<dbReference type="Proteomes" id="UP001501352">
    <property type="component" value="Unassembled WGS sequence"/>
</dbReference>
<feature type="chain" id="PRO_5046845297" description="Outer membrane protein beta-barrel domain-containing protein" evidence="2">
    <location>
        <begin position="21"/>
        <end position="179"/>
    </location>
</feature>
<keyword evidence="5" id="KW-1185">Reference proteome</keyword>
<dbReference type="RefSeq" id="WP_343791998.1">
    <property type="nucleotide sequence ID" value="NZ_BAAAGA010000002.1"/>
</dbReference>
<evidence type="ECO:0000313" key="5">
    <source>
        <dbReference type="Proteomes" id="UP001501352"/>
    </source>
</evidence>
<dbReference type="Gene3D" id="2.40.160.20">
    <property type="match status" value="1"/>
</dbReference>
<feature type="domain" description="Outer membrane protein beta-barrel" evidence="3">
    <location>
        <begin position="7"/>
        <end position="179"/>
    </location>
</feature>
<dbReference type="InterPro" id="IPR011250">
    <property type="entry name" value="OMP/PagP_B-barrel"/>
</dbReference>
<evidence type="ECO:0000259" key="3">
    <source>
        <dbReference type="Pfam" id="PF13505"/>
    </source>
</evidence>
<evidence type="ECO:0000256" key="1">
    <source>
        <dbReference type="ARBA" id="ARBA00022729"/>
    </source>
</evidence>
<comment type="caution">
    <text evidence="4">The sequence shown here is derived from an EMBL/GenBank/DDBJ whole genome shotgun (WGS) entry which is preliminary data.</text>
</comment>
<protein>
    <recommendedName>
        <fullName evidence="3">Outer membrane protein beta-barrel domain-containing protein</fullName>
    </recommendedName>
</protein>
<organism evidence="4 5">
    <name type="scientific">Brevundimonas kwangchunensis</name>
    <dbReference type="NCBI Taxonomy" id="322163"/>
    <lineage>
        <taxon>Bacteria</taxon>
        <taxon>Pseudomonadati</taxon>
        <taxon>Pseudomonadota</taxon>
        <taxon>Alphaproteobacteria</taxon>
        <taxon>Caulobacterales</taxon>
        <taxon>Caulobacteraceae</taxon>
        <taxon>Brevundimonas</taxon>
    </lineage>
</organism>
<reference evidence="4 5" key="1">
    <citation type="journal article" date="2019" name="Int. J. Syst. Evol. Microbiol.">
        <title>The Global Catalogue of Microorganisms (GCM) 10K type strain sequencing project: providing services to taxonomists for standard genome sequencing and annotation.</title>
        <authorList>
            <consortium name="The Broad Institute Genomics Platform"/>
            <consortium name="The Broad Institute Genome Sequencing Center for Infectious Disease"/>
            <person name="Wu L."/>
            <person name="Ma J."/>
        </authorList>
    </citation>
    <scope>NUCLEOTIDE SEQUENCE [LARGE SCALE GENOMIC DNA]</scope>
    <source>
        <strain evidence="4 5">JCM 12928</strain>
    </source>
</reference>
<gene>
    <name evidence="4" type="ORF">GCM10009422_13540</name>
</gene>
<feature type="signal peptide" evidence="2">
    <location>
        <begin position="1"/>
        <end position="20"/>
    </location>
</feature>
<keyword evidence="1 2" id="KW-0732">Signal</keyword>
<evidence type="ECO:0000256" key="2">
    <source>
        <dbReference type="SAM" id="SignalP"/>
    </source>
</evidence>
<sequence>MRNILLATAAVTLIAAPAIAQSIPGNPPANPVTGSIGYTQLDTDNGNLGAITGRVGYDFNRNFGIEGEASIGVKDDDITVAGVNGKVEHDWDAAAYGVAKLPVNENLELFGRLGYGTTRVSADVAGVSASADGESVNYGVGANYFIDGRNGVRADWTRRDFRGDGGEADTYGLSFVRRF</sequence>
<dbReference type="SUPFAM" id="SSF56925">
    <property type="entry name" value="OMPA-like"/>
    <property type="match status" value="1"/>
</dbReference>
<name>A0ABN1GTS3_9CAUL</name>
<dbReference type="EMBL" id="BAAAGA010000002">
    <property type="protein sequence ID" value="GAA0619327.1"/>
    <property type="molecule type" value="Genomic_DNA"/>
</dbReference>
<dbReference type="InterPro" id="IPR027385">
    <property type="entry name" value="Beta-barrel_OMP"/>
</dbReference>
<dbReference type="Pfam" id="PF13505">
    <property type="entry name" value="OMP_b-brl"/>
    <property type="match status" value="1"/>
</dbReference>
<evidence type="ECO:0000313" key="4">
    <source>
        <dbReference type="EMBL" id="GAA0619327.1"/>
    </source>
</evidence>
<proteinExistence type="predicted"/>
<accession>A0ABN1GTS3</accession>